<evidence type="ECO:0000256" key="1">
    <source>
        <dbReference type="SAM" id="SignalP"/>
    </source>
</evidence>
<evidence type="ECO:0000313" key="2">
    <source>
        <dbReference type="EMBL" id="QGZ96532.1"/>
    </source>
</evidence>
<feature type="chain" id="PRO_5026319229" evidence="1">
    <location>
        <begin position="20"/>
        <end position="150"/>
    </location>
</feature>
<dbReference type="AlphaFoldDB" id="A0A6I6MY10"/>
<dbReference type="RefSeq" id="WP_158767313.1">
    <property type="nucleotide sequence ID" value="NZ_CP047045.1"/>
</dbReference>
<organism evidence="2 3">
    <name type="scientific">Terricaulis silvestris</name>
    <dbReference type="NCBI Taxonomy" id="2686094"/>
    <lineage>
        <taxon>Bacteria</taxon>
        <taxon>Pseudomonadati</taxon>
        <taxon>Pseudomonadota</taxon>
        <taxon>Alphaproteobacteria</taxon>
        <taxon>Caulobacterales</taxon>
        <taxon>Caulobacteraceae</taxon>
        <taxon>Terricaulis</taxon>
    </lineage>
</organism>
<gene>
    <name evidence="2" type="ORF">DSM104635_03392</name>
</gene>
<sequence>MKSLSALAAAAALTFAAWATPTLASAGDFNLTVPVELVNMPAAVNRGRVTCTVYVGSAIGPAAGEANSAEFAVSDGAYRGSARVEVAVRSGFSANSITNYACHLWFYVTLPGTRSGWYNAEHLTQEGYPIEARLITQPRRGSVAFGTISR</sequence>
<accession>A0A6I6MY10</accession>
<evidence type="ECO:0000313" key="3">
    <source>
        <dbReference type="Proteomes" id="UP000431269"/>
    </source>
</evidence>
<keyword evidence="3" id="KW-1185">Reference proteome</keyword>
<dbReference type="EMBL" id="CP047045">
    <property type="protein sequence ID" value="QGZ96532.1"/>
    <property type="molecule type" value="Genomic_DNA"/>
</dbReference>
<proteinExistence type="predicted"/>
<dbReference type="Proteomes" id="UP000431269">
    <property type="component" value="Chromosome"/>
</dbReference>
<name>A0A6I6MY10_9CAUL</name>
<dbReference type="KEGG" id="tsv:DSM104635_03392"/>
<protein>
    <submittedName>
        <fullName evidence="2">Uncharacterized protein</fullName>
    </submittedName>
</protein>
<keyword evidence="1" id="KW-0732">Signal</keyword>
<reference evidence="3" key="1">
    <citation type="submission" date="2019-12" db="EMBL/GenBank/DDBJ databases">
        <title>Complete genome of Terracaulis silvestris 0127_4.</title>
        <authorList>
            <person name="Vieira S."/>
            <person name="Riedel T."/>
            <person name="Sproer C."/>
            <person name="Pascual J."/>
            <person name="Boedeker C."/>
            <person name="Overmann J."/>
        </authorList>
    </citation>
    <scope>NUCLEOTIDE SEQUENCE [LARGE SCALE GENOMIC DNA]</scope>
    <source>
        <strain evidence="3">0127_4</strain>
    </source>
</reference>
<feature type="signal peptide" evidence="1">
    <location>
        <begin position="1"/>
        <end position="19"/>
    </location>
</feature>